<name>A0AAN7VJC7_9COLE</name>
<sequence>MHPGVTSVFALLIVDQIWCITIHQFPELQQHHEPLHHHTTPIPILKQDFQQSKEGYKYSYETANGIHAHEHGFIKNAGDKKHETLVQHGSVTYHDEHGHPITLTYVADEHGFQAQGAHLPTPPPIPEELQKGIDLHQQHFALQAHQAQIQENYGSEGYGHEGLHE</sequence>
<feature type="signal peptide" evidence="2">
    <location>
        <begin position="1"/>
        <end position="19"/>
    </location>
</feature>
<keyword evidence="2" id="KW-0732">Signal</keyword>
<dbReference type="AlphaFoldDB" id="A0AAN7VJC7"/>
<evidence type="ECO:0000256" key="1">
    <source>
        <dbReference type="PROSITE-ProRule" id="PRU00497"/>
    </source>
</evidence>
<evidence type="ECO:0000313" key="4">
    <source>
        <dbReference type="Proteomes" id="UP001329430"/>
    </source>
</evidence>
<dbReference type="PROSITE" id="PS51155">
    <property type="entry name" value="CHIT_BIND_RR_2"/>
    <property type="match status" value="1"/>
</dbReference>
<dbReference type="PANTHER" id="PTHR10380">
    <property type="entry name" value="CUTICLE PROTEIN"/>
    <property type="match status" value="1"/>
</dbReference>
<reference evidence="3 4" key="1">
    <citation type="journal article" date="2024" name="Insects">
        <title>An Improved Chromosome-Level Genome Assembly of the Firefly Pyrocoelia pectoralis.</title>
        <authorList>
            <person name="Fu X."/>
            <person name="Meyer-Rochow V.B."/>
            <person name="Ballantyne L."/>
            <person name="Zhu X."/>
        </authorList>
    </citation>
    <scope>NUCLEOTIDE SEQUENCE [LARGE SCALE GENOMIC DNA]</scope>
    <source>
        <strain evidence="3">XCY_ONT2</strain>
    </source>
</reference>
<dbReference type="GO" id="GO:0008010">
    <property type="term" value="F:structural constituent of chitin-based larval cuticle"/>
    <property type="evidence" value="ECO:0007669"/>
    <property type="project" value="TreeGrafter"/>
</dbReference>
<keyword evidence="1" id="KW-0193">Cuticle</keyword>
<dbReference type="Proteomes" id="UP001329430">
    <property type="component" value="Chromosome 3"/>
</dbReference>
<feature type="chain" id="PRO_5042856107" evidence="2">
    <location>
        <begin position="20"/>
        <end position="165"/>
    </location>
</feature>
<dbReference type="GO" id="GO:0062129">
    <property type="term" value="C:chitin-based extracellular matrix"/>
    <property type="evidence" value="ECO:0007669"/>
    <property type="project" value="TreeGrafter"/>
</dbReference>
<protein>
    <submittedName>
        <fullName evidence="3">Uncharacterized protein</fullName>
    </submittedName>
</protein>
<dbReference type="PANTHER" id="PTHR10380:SF241">
    <property type="entry name" value="CUTICULAR PROTEIN 47EG-RELATED"/>
    <property type="match status" value="1"/>
</dbReference>
<evidence type="ECO:0000256" key="2">
    <source>
        <dbReference type="SAM" id="SignalP"/>
    </source>
</evidence>
<dbReference type="EMBL" id="JAVRBK010000003">
    <property type="protein sequence ID" value="KAK5646571.1"/>
    <property type="molecule type" value="Genomic_DNA"/>
</dbReference>
<dbReference type="InterPro" id="IPR050468">
    <property type="entry name" value="Cuticle_Struct_Prot"/>
</dbReference>
<gene>
    <name evidence="3" type="ORF">RI129_005035</name>
</gene>
<evidence type="ECO:0000313" key="3">
    <source>
        <dbReference type="EMBL" id="KAK5646571.1"/>
    </source>
</evidence>
<dbReference type="Pfam" id="PF00379">
    <property type="entry name" value="Chitin_bind_4"/>
    <property type="match status" value="1"/>
</dbReference>
<keyword evidence="4" id="KW-1185">Reference proteome</keyword>
<dbReference type="InterPro" id="IPR000618">
    <property type="entry name" value="Insect_cuticle"/>
</dbReference>
<organism evidence="3 4">
    <name type="scientific">Pyrocoelia pectoralis</name>
    <dbReference type="NCBI Taxonomy" id="417401"/>
    <lineage>
        <taxon>Eukaryota</taxon>
        <taxon>Metazoa</taxon>
        <taxon>Ecdysozoa</taxon>
        <taxon>Arthropoda</taxon>
        <taxon>Hexapoda</taxon>
        <taxon>Insecta</taxon>
        <taxon>Pterygota</taxon>
        <taxon>Neoptera</taxon>
        <taxon>Endopterygota</taxon>
        <taxon>Coleoptera</taxon>
        <taxon>Polyphaga</taxon>
        <taxon>Elateriformia</taxon>
        <taxon>Elateroidea</taxon>
        <taxon>Lampyridae</taxon>
        <taxon>Lampyrinae</taxon>
        <taxon>Pyrocoelia</taxon>
    </lineage>
</organism>
<dbReference type="PRINTS" id="PR00947">
    <property type="entry name" value="CUTICLE"/>
</dbReference>
<accession>A0AAN7VJC7</accession>
<proteinExistence type="predicted"/>
<comment type="caution">
    <text evidence="3">The sequence shown here is derived from an EMBL/GenBank/DDBJ whole genome shotgun (WGS) entry which is preliminary data.</text>
</comment>